<feature type="domain" description="SLBB" evidence="18">
    <location>
        <begin position="137"/>
        <end position="215"/>
    </location>
</feature>
<evidence type="ECO:0000256" key="12">
    <source>
        <dbReference type="ARBA" id="ARBA00023139"/>
    </source>
</evidence>
<evidence type="ECO:0000259" key="16">
    <source>
        <dbReference type="Pfam" id="PF02563"/>
    </source>
</evidence>
<keyword evidence="12" id="KW-0564">Palmitate</keyword>
<keyword evidence="9" id="KW-0406">Ion transport</keyword>
<dbReference type="EMBL" id="JADEXN010000019">
    <property type="protein sequence ID" value="MBE9039596.1"/>
    <property type="molecule type" value="Genomic_DNA"/>
</dbReference>
<evidence type="ECO:0000256" key="4">
    <source>
        <dbReference type="ARBA" id="ARBA00022452"/>
    </source>
</evidence>
<keyword evidence="10" id="KW-0626">Porin</keyword>
<reference evidence="19" key="1">
    <citation type="submission" date="2020-10" db="EMBL/GenBank/DDBJ databases">
        <authorList>
            <person name="Castelo-Branco R."/>
            <person name="Eusebio N."/>
            <person name="Adriana R."/>
            <person name="Vieira A."/>
            <person name="Brugerolle De Fraissinette N."/>
            <person name="Rezende De Castro R."/>
            <person name="Schneider M.P."/>
            <person name="Vasconcelos V."/>
            <person name="Leao P.N."/>
        </authorList>
    </citation>
    <scope>NUCLEOTIDE SEQUENCE</scope>
    <source>
        <strain evidence="19">LEGE 11467</strain>
    </source>
</reference>
<evidence type="ECO:0000259" key="17">
    <source>
        <dbReference type="Pfam" id="PF10531"/>
    </source>
</evidence>
<dbReference type="PANTHER" id="PTHR33619:SF3">
    <property type="entry name" value="POLYSACCHARIDE EXPORT PROTEIN GFCE-RELATED"/>
    <property type="match status" value="1"/>
</dbReference>
<dbReference type="Gene3D" id="3.30.1950.10">
    <property type="entry name" value="wza like domain"/>
    <property type="match status" value="1"/>
</dbReference>
<evidence type="ECO:0000256" key="15">
    <source>
        <dbReference type="SAM" id="MobiDB-lite"/>
    </source>
</evidence>
<dbReference type="Pfam" id="PF10531">
    <property type="entry name" value="SLBB"/>
    <property type="match status" value="1"/>
</dbReference>
<feature type="region of interest" description="Disordered" evidence="15">
    <location>
        <begin position="32"/>
        <end position="51"/>
    </location>
</feature>
<dbReference type="InterPro" id="IPR054765">
    <property type="entry name" value="SLBB_dom"/>
</dbReference>
<protein>
    <submittedName>
        <fullName evidence="19">SLBB domain-containing protein</fullName>
    </submittedName>
</protein>
<organism evidence="19 20">
    <name type="scientific">Zarconia navalis LEGE 11467</name>
    <dbReference type="NCBI Taxonomy" id="1828826"/>
    <lineage>
        <taxon>Bacteria</taxon>
        <taxon>Bacillati</taxon>
        <taxon>Cyanobacteriota</taxon>
        <taxon>Cyanophyceae</taxon>
        <taxon>Oscillatoriophycideae</taxon>
        <taxon>Oscillatoriales</taxon>
        <taxon>Oscillatoriales incertae sedis</taxon>
        <taxon>Zarconia</taxon>
        <taxon>Zarconia navalis</taxon>
    </lineage>
</organism>
<dbReference type="RefSeq" id="WP_264319857.1">
    <property type="nucleotide sequence ID" value="NZ_JADEXN010000019.1"/>
</dbReference>
<keyword evidence="13" id="KW-0998">Cell outer membrane</keyword>
<dbReference type="GO" id="GO:0006811">
    <property type="term" value="P:monoatomic ion transport"/>
    <property type="evidence" value="ECO:0007669"/>
    <property type="project" value="UniProtKB-KW"/>
</dbReference>
<comment type="similarity">
    <text evidence="2">Belongs to the BexD/CtrA/VexA family.</text>
</comment>
<dbReference type="Gene3D" id="3.10.560.10">
    <property type="entry name" value="Outer membrane lipoprotein wza domain like"/>
    <property type="match status" value="3"/>
</dbReference>
<dbReference type="InterPro" id="IPR049712">
    <property type="entry name" value="Poly_export"/>
</dbReference>
<keyword evidence="3" id="KW-0813">Transport</keyword>
<evidence type="ECO:0000256" key="8">
    <source>
        <dbReference type="ARBA" id="ARBA00023047"/>
    </source>
</evidence>
<evidence type="ECO:0000256" key="14">
    <source>
        <dbReference type="ARBA" id="ARBA00023288"/>
    </source>
</evidence>
<evidence type="ECO:0000256" key="1">
    <source>
        <dbReference type="ARBA" id="ARBA00004571"/>
    </source>
</evidence>
<evidence type="ECO:0000313" key="20">
    <source>
        <dbReference type="Proteomes" id="UP000621799"/>
    </source>
</evidence>
<evidence type="ECO:0000256" key="7">
    <source>
        <dbReference type="ARBA" id="ARBA00022729"/>
    </source>
</evidence>
<evidence type="ECO:0000256" key="10">
    <source>
        <dbReference type="ARBA" id="ARBA00023114"/>
    </source>
</evidence>
<feature type="domain" description="Polysaccharide export protein N-terminal" evidence="16">
    <location>
        <begin position="55"/>
        <end position="128"/>
    </location>
</feature>
<dbReference type="Pfam" id="PF02563">
    <property type="entry name" value="Poly_export"/>
    <property type="match status" value="1"/>
</dbReference>
<comment type="caution">
    <text evidence="19">The sequence shown here is derived from an EMBL/GenBank/DDBJ whole genome shotgun (WGS) entry which is preliminary data.</text>
</comment>
<dbReference type="GO" id="GO:0015159">
    <property type="term" value="F:polysaccharide transmembrane transporter activity"/>
    <property type="evidence" value="ECO:0007669"/>
    <property type="project" value="InterPro"/>
</dbReference>
<dbReference type="InterPro" id="IPR019554">
    <property type="entry name" value="Soluble_ligand-bd"/>
</dbReference>
<evidence type="ECO:0000256" key="6">
    <source>
        <dbReference type="ARBA" id="ARBA00022692"/>
    </source>
</evidence>
<evidence type="ECO:0000256" key="13">
    <source>
        <dbReference type="ARBA" id="ARBA00023237"/>
    </source>
</evidence>
<keyword evidence="8" id="KW-0625">Polysaccharide transport</keyword>
<keyword evidence="6" id="KW-0812">Transmembrane</keyword>
<evidence type="ECO:0000256" key="2">
    <source>
        <dbReference type="ARBA" id="ARBA00009450"/>
    </source>
</evidence>
<feature type="domain" description="Soluble ligand binding" evidence="17">
    <location>
        <begin position="357"/>
        <end position="408"/>
    </location>
</feature>
<accession>A0A928Z891</accession>
<evidence type="ECO:0000259" key="18">
    <source>
        <dbReference type="Pfam" id="PF22461"/>
    </source>
</evidence>
<dbReference type="AlphaFoldDB" id="A0A928Z891"/>
<proteinExistence type="inferred from homology"/>
<dbReference type="GO" id="GO:0046930">
    <property type="term" value="C:pore complex"/>
    <property type="evidence" value="ECO:0007669"/>
    <property type="project" value="UniProtKB-KW"/>
</dbReference>
<dbReference type="GO" id="GO:0015288">
    <property type="term" value="F:porin activity"/>
    <property type="evidence" value="ECO:0007669"/>
    <property type="project" value="UniProtKB-KW"/>
</dbReference>
<dbReference type="Pfam" id="PF22461">
    <property type="entry name" value="SLBB_2"/>
    <property type="match status" value="2"/>
</dbReference>
<evidence type="ECO:0000256" key="11">
    <source>
        <dbReference type="ARBA" id="ARBA00023136"/>
    </source>
</evidence>
<sequence length="473" mass="50318">MSSLIFLQSFASLTLLTQSHWVTQLPSVPLPPPPLPGSGNKPAPSTLNRAVSPSPAEASYILGAGDRLRVDVFGVPQYSGEYLVLLDGTINLQVIGRLFVSGLTLPQAQDLISGRYAPFLRRPLVALVLLEPRPVQIAVSGEVNRPGSYTLTTQAGRLFPTLTEALSVAGGVTQAAGVRQVQIQRGERTLVANLLDLTQNGAVDQDPILLDGDSIWIPTAESFDARRSRAIESATFSPLAGEPIQIAVVGEVFRPGPHTVSPEGGIEVPPTVTQAIEVAGGITDLADIRRIEVRRLTREGAQTIEVNLWELLQSGDIAQDIILQTGDTIAIPTAREIDPTEIEALASASFSPDTIQVNVVGEVVRPGPVDVPPNTPLNQALLVAGGFDPIRASDSAVELIRLNPDGTVSRREIAIDFEQGIDTIGNPLLQNNDVIVVGRSGLTSVADTVGEVLRPVGSFFSFLGFFRIFQGGR</sequence>
<keyword evidence="11" id="KW-0472">Membrane</keyword>
<keyword evidence="7" id="KW-0732">Signal</keyword>
<evidence type="ECO:0000256" key="3">
    <source>
        <dbReference type="ARBA" id="ARBA00022448"/>
    </source>
</evidence>
<dbReference type="PANTHER" id="PTHR33619">
    <property type="entry name" value="POLYSACCHARIDE EXPORT PROTEIN GFCE-RELATED"/>
    <property type="match status" value="1"/>
</dbReference>
<dbReference type="Proteomes" id="UP000621799">
    <property type="component" value="Unassembled WGS sequence"/>
</dbReference>
<keyword evidence="14" id="KW-0449">Lipoprotein</keyword>
<dbReference type="GO" id="GO:0009279">
    <property type="term" value="C:cell outer membrane"/>
    <property type="evidence" value="ECO:0007669"/>
    <property type="project" value="UniProtKB-SubCell"/>
</dbReference>
<keyword evidence="5" id="KW-0762">Sugar transport</keyword>
<gene>
    <name evidence="19" type="ORF">IQ235_02145</name>
</gene>
<keyword evidence="4" id="KW-1134">Transmembrane beta strand</keyword>
<evidence type="ECO:0000313" key="19">
    <source>
        <dbReference type="EMBL" id="MBE9039596.1"/>
    </source>
</evidence>
<evidence type="ECO:0000256" key="5">
    <source>
        <dbReference type="ARBA" id="ARBA00022597"/>
    </source>
</evidence>
<feature type="domain" description="SLBB" evidence="18">
    <location>
        <begin position="246"/>
        <end position="330"/>
    </location>
</feature>
<dbReference type="InterPro" id="IPR003715">
    <property type="entry name" value="Poly_export_N"/>
</dbReference>
<comment type="subcellular location">
    <subcellularLocation>
        <location evidence="1">Cell outer membrane</location>
        <topology evidence="1">Multi-pass membrane protein</topology>
    </subcellularLocation>
</comment>
<evidence type="ECO:0000256" key="9">
    <source>
        <dbReference type="ARBA" id="ARBA00023065"/>
    </source>
</evidence>
<name>A0A928Z891_9CYAN</name>
<keyword evidence="20" id="KW-1185">Reference proteome</keyword>